<evidence type="ECO:0000313" key="3">
    <source>
        <dbReference type="EMBL" id="QNI34871.1"/>
    </source>
</evidence>
<reference evidence="3 4" key="1">
    <citation type="submission" date="2020-08" db="EMBL/GenBank/DDBJ databases">
        <title>Edaphobacter telluris sp. nov. and Acidobacterium dinghuensis sp. nov., two acidobacteria isolated from forest soil.</title>
        <authorList>
            <person name="Fu J."/>
            <person name="Qiu L."/>
        </authorList>
    </citation>
    <scope>NUCLEOTIDE SEQUENCE [LARGE SCALE GENOMIC DNA]</scope>
    <source>
        <strain evidence="3">4Y35</strain>
    </source>
</reference>
<dbReference type="InterPro" id="IPR013517">
    <property type="entry name" value="FG-GAP"/>
</dbReference>
<dbReference type="PANTHER" id="PTHR16026:SF0">
    <property type="entry name" value="CARTILAGE ACIDIC PROTEIN 1"/>
    <property type="match status" value="1"/>
</dbReference>
<dbReference type="SUPFAM" id="SSF69318">
    <property type="entry name" value="Integrin alpha N-terminal domain"/>
    <property type="match status" value="1"/>
</dbReference>
<keyword evidence="4" id="KW-1185">Reference proteome</keyword>
<dbReference type="KEGG" id="adin:H7849_08670"/>
<keyword evidence="1" id="KW-0732">Signal</keyword>
<dbReference type="InterPro" id="IPR027039">
    <property type="entry name" value="Crtac1"/>
</dbReference>
<dbReference type="PANTHER" id="PTHR16026">
    <property type="entry name" value="CARTILAGE ACIDIC PROTEIN 1"/>
    <property type="match status" value="1"/>
</dbReference>
<sequence length="571" mass="62836">MPMRFSRRGFLRLGMVAGAAKVLHIHSQPQSPTNPPLFSEVPPEISGIHWVHENAMSESRFLPEALGPGCAFLDYDNDGWMDIFLVNSGPSDFWKPTKPVRNALYKNNRDGTFTDMTEKAGVSGAYFGMGVAVGDYDNDGWPDIFVTSYGKCILYKNNHDGTFTDVTEKAGVATPGWTTSAVWFDYDNDGRLDLFVCSFVDYTGVRKLECGNNQLGKNYYCVPRLFKPTASFLYHNNRDGTFTEVSKGTAIAEALGKGLGVVATDINNDGRMDLFVANDTVQNFLFVNGGPGKNGHWNWDEIALQSGVGFSESGRTRSGMGVDAADLNADGWQDLFVANVDHEFYSVYINDKDETFHDAAQREGVANDTRLMSGWGLKYFDYDNDGLVDLILANGHPDDMIDSYSMQVKYKEPLLLYHQGEDGKLHNVSQIAGPAFQQQFAARGLAVGDYDNDGALDVIIGINGDHPVLLRNNGAKGNNWLGLKLEGVTCNRDAIGARIIWKAGGRLRSRLKNNGGSYLSSHDMREVLGIGAASVIDELEIHWPAPSTHTEKLSKLAPNRYIHIIEGKGIV</sequence>
<dbReference type="InterPro" id="IPR011519">
    <property type="entry name" value="UnbV_ASPIC"/>
</dbReference>
<accession>A0A7G8BQQ1</accession>
<dbReference type="EMBL" id="CP060394">
    <property type="protein sequence ID" value="QNI34871.1"/>
    <property type="molecule type" value="Genomic_DNA"/>
</dbReference>
<dbReference type="InterPro" id="IPR006311">
    <property type="entry name" value="TAT_signal"/>
</dbReference>
<feature type="domain" description="ASPIC/UnbV" evidence="2">
    <location>
        <begin position="494"/>
        <end position="562"/>
    </location>
</feature>
<dbReference type="Pfam" id="PF07593">
    <property type="entry name" value="UnbV_ASPIC"/>
    <property type="match status" value="1"/>
</dbReference>
<dbReference type="Proteomes" id="UP000515312">
    <property type="component" value="Chromosome"/>
</dbReference>
<proteinExistence type="predicted"/>
<gene>
    <name evidence="3" type="ORF">H7849_08670</name>
</gene>
<dbReference type="AlphaFoldDB" id="A0A7G8BQQ1"/>
<protein>
    <submittedName>
        <fullName evidence="3">CRTAC1 family protein</fullName>
    </submittedName>
</protein>
<name>A0A7G8BQQ1_9BACT</name>
<dbReference type="Gene3D" id="2.130.10.130">
    <property type="entry name" value="Integrin alpha, N-terminal"/>
    <property type="match status" value="2"/>
</dbReference>
<evidence type="ECO:0000259" key="2">
    <source>
        <dbReference type="Pfam" id="PF07593"/>
    </source>
</evidence>
<evidence type="ECO:0000256" key="1">
    <source>
        <dbReference type="ARBA" id="ARBA00022729"/>
    </source>
</evidence>
<organism evidence="3 4">
    <name type="scientific">Alloacidobacterium dinghuense</name>
    <dbReference type="NCBI Taxonomy" id="2763107"/>
    <lineage>
        <taxon>Bacteria</taxon>
        <taxon>Pseudomonadati</taxon>
        <taxon>Acidobacteriota</taxon>
        <taxon>Terriglobia</taxon>
        <taxon>Terriglobales</taxon>
        <taxon>Acidobacteriaceae</taxon>
        <taxon>Alloacidobacterium</taxon>
    </lineage>
</organism>
<dbReference type="InterPro" id="IPR028994">
    <property type="entry name" value="Integrin_alpha_N"/>
</dbReference>
<evidence type="ECO:0000313" key="4">
    <source>
        <dbReference type="Proteomes" id="UP000515312"/>
    </source>
</evidence>
<dbReference type="PROSITE" id="PS51318">
    <property type="entry name" value="TAT"/>
    <property type="match status" value="1"/>
</dbReference>
<dbReference type="Pfam" id="PF13517">
    <property type="entry name" value="FG-GAP_3"/>
    <property type="match status" value="3"/>
</dbReference>